<proteinExistence type="predicted"/>
<sequence length="208" mass="23819">MMNLCSAISEPLDKYRNVQCHRNSVIFASGPVSQNVVHLGVTDPDDLQPSLPLRLFQSHFPIRKELINSEAKYIYVTRNPWDVCVSLYHMVTSLSAYRFQDGTFDDFFDAFLSEDVAGYGNYFNHVVSGYEVKDMNNVFFVTYENLTRDTRGTVLKLARFLGEATASKSPSCRPQNHSLKTLMVSLETRITTLKSLKKRWSFEPKKVI</sequence>
<gene>
    <name evidence="1" type="ORF">HPB49_008896</name>
</gene>
<organism evidence="1 2">
    <name type="scientific">Dermacentor silvarum</name>
    <name type="common">Tick</name>
    <dbReference type="NCBI Taxonomy" id="543639"/>
    <lineage>
        <taxon>Eukaryota</taxon>
        <taxon>Metazoa</taxon>
        <taxon>Ecdysozoa</taxon>
        <taxon>Arthropoda</taxon>
        <taxon>Chelicerata</taxon>
        <taxon>Arachnida</taxon>
        <taxon>Acari</taxon>
        <taxon>Parasitiformes</taxon>
        <taxon>Ixodida</taxon>
        <taxon>Ixodoidea</taxon>
        <taxon>Ixodidae</taxon>
        <taxon>Rhipicephalinae</taxon>
        <taxon>Dermacentor</taxon>
    </lineage>
</organism>
<accession>A0ACB8CWH7</accession>
<keyword evidence="2" id="KW-1185">Reference proteome</keyword>
<dbReference type="Proteomes" id="UP000821865">
    <property type="component" value="Chromosome 4"/>
</dbReference>
<name>A0ACB8CWH7_DERSI</name>
<protein>
    <submittedName>
        <fullName evidence="1">Uncharacterized protein</fullName>
    </submittedName>
</protein>
<evidence type="ECO:0000313" key="1">
    <source>
        <dbReference type="EMBL" id="KAH7953461.1"/>
    </source>
</evidence>
<evidence type="ECO:0000313" key="2">
    <source>
        <dbReference type="Proteomes" id="UP000821865"/>
    </source>
</evidence>
<dbReference type="EMBL" id="CM023473">
    <property type="protein sequence ID" value="KAH7953461.1"/>
    <property type="molecule type" value="Genomic_DNA"/>
</dbReference>
<reference evidence="1" key="1">
    <citation type="submission" date="2020-05" db="EMBL/GenBank/DDBJ databases">
        <title>Large-scale comparative analyses of tick genomes elucidate their genetic diversity and vector capacities.</title>
        <authorList>
            <person name="Jia N."/>
            <person name="Wang J."/>
            <person name="Shi W."/>
            <person name="Du L."/>
            <person name="Sun Y."/>
            <person name="Zhan W."/>
            <person name="Jiang J."/>
            <person name="Wang Q."/>
            <person name="Zhang B."/>
            <person name="Ji P."/>
            <person name="Sakyi L.B."/>
            <person name="Cui X."/>
            <person name="Yuan T."/>
            <person name="Jiang B."/>
            <person name="Yang W."/>
            <person name="Lam T.T.-Y."/>
            <person name="Chang Q."/>
            <person name="Ding S."/>
            <person name="Wang X."/>
            <person name="Zhu J."/>
            <person name="Ruan X."/>
            <person name="Zhao L."/>
            <person name="Wei J."/>
            <person name="Que T."/>
            <person name="Du C."/>
            <person name="Cheng J."/>
            <person name="Dai P."/>
            <person name="Han X."/>
            <person name="Huang E."/>
            <person name="Gao Y."/>
            <person name="Liu J."/>
            <person name="Shao H."/>
            <person name="Ye R."/>
            <person name="Li L."/>
            <person name="Wei W."/>
            <person name="Wang X."/>
            <person name="Wang C."/>
            <person name="Yang T."/>
            <person name="Huo Q."/>
            <person name="Li W."/>
            <person name="Guo W."/>
            <person name="Chen H."/>
            <person name="Zhou L."/>
            <person name="Ni X."/>
            <person name="Tian J."/>
            <person name="Zhou Y."/>
            <person name="Sheng Y."/>
            <person name="Liu T."/>
            <person name="Pan Y."/>
            <person name="Xia L."/>
            <person name="Li J."/>
            <person name="Zhao F."/>
            <person name="Cao W."/>
        </authorList>
    </citation>
    <scope>NUCLEOTIDE SEQUENCE</scope>
    <source>
        <strain evidence="1">Dsil-2018</strain>
    </source>
</reference>
<comment type="caution">
    <text evidence="1">The sequence shown here is derived from an EMBL/GenBank/DDBJ whole genome shotgun (WGS) entry which is preliminary data.</text>
</comment>